<accession>A0ABW3I5E5</accession>
<name>A0ABW3I5E5_9FLAO</name>
<keyword evidence="2" id="KW-1185">Reference proteome</keyword>
<evidence type="ECO:0000313" key="2">
    <source>
        <dbReference type="Proteomes" id="UP001596997"/>
    </source>
</evidence>
<evidence type="ECO:0000313" key="1">
    <source>
        <dbReference type="EMBL" id="MFD0965094.1"/>
    </source>
</evidence>
<organism evidence="1 2">
    <name type="scientific">Pseudofulvibacter geojedonensis</name>
    <dbReference type="NCBI Taxonomy" id="1123758"/>
    <lineage>
        <taxon>Bacteria</taxon>
        <taxon>Pseudomonadati</taxon>
        <taxon>Bacteroidota</taxon>
        <taxon>Flavobacteriia</taxon>
        <taxon>Flavobacteriales</taxon>
        <taxon>Flavobacteriaceae</taxon>
        <taxon>Pseudofulvibacter</taxon>
    </lineage>
</organism>
<comment type="caution">
    <text evidence="1">The sequence shown here is derived from an EMBL/GenBank/DDBJ whole genome shotgun (WGS) entry which is preliminary data.</text>
</comment>
<reference evidence="2" key="1">
    <citation type="journal article" date="2019" name="Int. J. Syst. Evol. Microbiol.">
        <title>The Global Catalogue of Microorganisms (GCM) 10K type strain sequencing project: providing services to taxonomists for standard genome sequencing and annotation.</title>
        <authorList>
            <consortium name="The Broad Institute Genomics Platform"/>
            <consortium name="The Broad Institute Genome Sequencing Center for Infectious Disease"/>
            <person name="Wu L."/>
            <person name="Ma J."/>
        </authorList>
    </citation>
    <scope>NUCLEOTIDE SEQUENCE [LARGE SCALE GENOMIC DNA]</scope>
    <source>
        <strain evidence="2">CCUG 62114</strain>
    </source>
</reference>
<dbReference type="EMBL" id="JBHTJM010000011">
    <property type="protein sequence ID" value="MFD0965094.1"/>
    <property type="molecule type" value="Genomic_DNA"/>
</dbReference>
<dbReference type="RefSeq" id="WP_377716926.1">
    <property type="nucleotide sequence ID" value="NZ_JBHTJM010000011.1"/>
</dbReference>
<gene>
    <name evidence="1" type="ORF">ACFQ1O_13840</name>
</gene>
<dbReference type="Pfam" id="PF14109">
    <property type="entry name" value="GldH_lipo"/>
    <property type="match status" value="1"/>
</dbReference>
<dbReference type="Proteomes" id="UP001596997">
    <property type="component" value="Unassembled WGS sequence"/>
</dbReference>
<protein>
    <recommendedName>
        <fullName evidence="3">Gliding motility-associated lipoprotein GldH</fullName>
    </recommendedName>
</protein>
<proteinExistence type="predicted"/>
<evidence type="ECO:0008006" key="3">
    <source>
        <dbReference type="Google" id="ProtNLM"/>
    </source>
</evidence>
<dbReference type="InterPro" id="IPR020018">
    <property type="entry name" value="Motility-assoc_lipoprot_GldH"/>
</dbReference>
<sequence length="146" mass="16830">MIVLVSASSCNEAELFSKSFDDFPDNRWEKTNTLETNFSVNQDNTVANLELQLSYVYGSQFSEIPIEIYFTAPNHQIEKIPITIKTRDVSGNELGNCAGDYCDLTYEVKKEYVFTSRGKYKIQILNKFNYSYLPNILAIQIRLKNE</sequence>